<accession>A0A8J2K6N3</accession>
<proteinExistence type="predicted"/>
<comment type="caution">
    <text evidence="1">The sequence shown here is derived from an EMBL/GenBank/DDBJ whole genome shotgun (WGS) entry which is preliminary data.</text>
</comment>
<reference evidence="1" key="1">
    <citation type="submission" date="2021-06" db="EMBL/GenBank/DDBJ databases">
        <authorList>
            <person name="Hodson N. C."/>
            <person name="Mongue J. A."/>
            <person name="Jaron S. K."/>
        </authorList>
    </citation>
    <scope>NUCLEOTIDE SEQUENCE</scope>
</reference>
<protein>
    <recommendedName>
        <fullName evidence="3">Peptidase aspartic putative domain-containing protein</fullName>
    </recommendedName>
</protein>
<name>A0A8J2K6N3_9HEXA</name>
<dbReference type="PANTHER" id="PTHR47331">
    <property type="entry name" value="PHD-TYPE DOMAIN-CONTAINING PROTEIN"/>
    <property type="match status" value="1"/>
</dbReference>
<evidence type="ECO:0000313" key="2">
    <source>
        <dbReference type="Proteomes" id="UP000708208"/>
    </source>
</evidence>
<evidence type="ECO:0008006" key="3">
    <source>
        <dbReference type="Google" id="ProtNLM"/>
    </source>
</evidence>
<sequence length="694" mass="79531">SLDDSFAMELNLIDEDTIVVGVPTVKQNTIPIELRMLQVNLTDCDTSDQIELLLANDVYGKLLTGKIQNTDSGLTAIETKYGWVLSGECDAGPSKQIITTSMMSTLSVQQLWDLESIGIKDPIETKSKKDLEEDIKSHFLQTLRVNEEGRYQVQLPWVMPKSNVSNNWSQAVKRLMTTTKRLKDNGHYQAYQEEYQTFKSSAVKIMARAKMDLRLWESNHGVEKSSEDVISNVLGLTWDRQLDTLTPSIIKIDQPDIVPQLLSRRFRRWCEDLKKLSVVKIPRRIADVAPEEGVWTLHVFTDASQEAYAAVGFIRVKYRQNVTVRVIQSKARLAPVKATIPRLELLACLIGARLASVIKGSSKTDWKTTFWSDSMTALTWIRRHDSWGTFVNNRVEEIRKLTNVRDWRHVPGAVNPADLPSRGCSIKKFIETEWWTGPRWLLLEEADWPREETFLDESTVAREKRKSACVGITATEQPWYLPTNSYLRNIRVMAWILRWKRKHNSGFTLEPHELTEAEKSIWRIVQRETNTDKTVQGLALVRNQDGLWCVKLKITMRDDIETFLMPVVLPKDHPIVEQLIMSSHLQNLHAGPQTVVMKIREKVWIPNSKKIVHKTLSRCVRVFPLEVETLPLDVEVSNPVMNLGGNEEQNLTEGPVVSNEDQRNKIPVVQTRSGRVIKAPQRLSYMLAGWKLIE</sequence>
<dbReference type="InterPro" id="IPR008042">
    <property type="entry name" value="Retrotrans_Pao"/>
</dbReference>
<dbReference type="Proteomes" id="UP000708208">
    <property type="component" value="Unassembled WGS sequence"/>
</dbReference>
<dbReference type="OrthoDB" id="6428063at2759"/>
<organism evidence="1 2">
    <name type="scientific">Allacma fusca</name>
    <dbReference type="NCBI Taxonomy" id="39272"/>
    <lineage>
        <taxon>Eukaryota</taxon>
        <taxon>Metazoa</taxon>
        <taxon>Ecdysozoa</taxon>
        <taxon>Arthropoda</taxon>
        <taxon>Hexapoda</taxon>
        <taxon>Collembola</taxon>
        <taxon>Symphypleona</taxon>
        <taxon>Sminthuridae</taxon>
        <taxon>Allacma</taxon>
    </lineage>
</organism>
<dbReference type="Pfam" id="PF05380">
    <property type="entry name" value="Peptidase_A17"/>
    <property type="match status" value="1"/>
</dbReference>
<evidence type="ECO:0000313" key="1">
    <source>
        <dbReference type="EMBL" id="CAG7721194.1"/>
    </source>
</evidence>
<gene>
    <name evidence="1" type="ORF">AFUS01_LOCUS10425</name>
</gene>
<feature type="non-terminal residue" evidence="1">
    <location>
        <position position="1"/>
    </location>
</feature>
<dbReference type="AlphaFoldDB" id="A0A8J2K6N3"/>
<keyword evidence="2" id="KW-1185">Reference proteome</keyword>
<dbReference type="EMBL" id="CAJVCH010077369">
    <property type="protein sequence ID" value="CAG7721194.1"/>
    <property type="molecule type" value="Genomic_DNA"/>
</dbReference>